<evidence type="ECO:0000256" key="3">
    <source>
        <dbReference type="ARBA" id="ARBA00022722"/>
    </source>
</evidence>
<dbReference type="Pfam" id="PF18395">
    <property type="entry name" value="Cas3_C"/>
    <property type="match status" value="1"/>
</dbReference>
<dbReference type="PATRIC" id="fig|883161.3.peg.1418"/>
<evidence type="ECO:0000259" key="10">
    <source>
        <dbReference type="PROSITE" id="PS51643"/>
    </source>
</evidence>
<evidence type="ECO:0000256" key="7">
    <source>
        <dbReference type="ARBA" id="ARBA00022806"/>
    </source>
</evidence>
<dbReference type="InterPro" id="IPR006474">
    <property type="entry name" value="Helicase_Cas3_CRISPR-ass_core"/>
</dbReference>
<dbReference type="InterPro" id="IPR011545">
    <property type="entry name" value="DEAD/DEAH_box_helicase_dom"/>
</dbReference>
<dbReference type="OrthoDB" id="9810236at2"/>
<dbReference type="InterPro" id="IPR027417">
    <property type="entry name" value="P-loop_NTPase"/>
</dbReference>
<dbReference type="STRING" id="883161.HMPREF9306_01426"/>
<keyword evidence="6" id="KW-0378">Hydrolase</keyword>
<dbReference type="EMBL" id="AGZR01000008">
    <property type="protein sequence ID" value="EPD32725.1"/>
    <property type="molecule type" value="Genomic_DNA"/>
</dbReference>
<dbReference type="CDD" id="cd09641">
    <property type="entry name" value="Cas3''_I"/>
    <property type="match status" value="1"/>
</dbReference>
<sequence>MPHSKESIYSSAWAKSDRLTDDSMPLITHCEDAGAVAELYWEHYLSESCKRLIEEWLSATGAPNANEIAKKLAVFLASSHDVGKLSPAFSIQVEHLRAKMESAGFPYTNQMSENERRFYRHSLISQTAISAWLEKKFPSSPAPRIRTIACISGGHHGNYQEKSALREAGPGTRGTGTEPIWRQAREALLQDLQAASGLTDDELEMITKNGLTQPCQIILTAFVIVCDWIASNADLFPYHSANTARERALDAFNKLELPLPWLPMVTSSDEELFNDRFELPEGASPRPIQKEVMRVARELQRPSLMIVEAPTGEGKTELAFAAAEIFAQRFGSSGVFVGLPTQATSNAMFSRTLKWLQHSVPDEDTASVNLMHGKAQFNDEFSDLKSWNLRAIGENKDDALEAHWWLSGRKKSILADFVVGTIDQVLMASLSSKHVVLRLLGLASKVVILDEVHAADEYMQVYLDGTLKWLGALGVPVIALSATLPPKRRAEMLSAYQQGRHDTREEIDRVKRAAISVSGYPLISVAEAEQASRVAPPSGRSSSTAIEFLGIEPEELAAKVIEETKAGGCVAVIHNTVGRAQKTFGLLRETLGPEVVLLHSRFIATDRLEREAKLVNLLGPKGSRPRRLVVVATQVIEQSLDLDFDLMISDLAPIDSLIQRIGRLHRHDRLSSDRPERMRSPRLLIPGLEEASEQPPELEKGSAIVYGESLLLRTLSTLHHHLESSKTLTSPSDVPLLVERAYSDDLVAPCGWEDMWAEAESIRRKEMSAAVARAETGLVPKPAIKATSLDGWSKAKKDANENAFAKAVRDISDSIEVIAVVRDSDGVIRTLDWLDKHADEPVDLGVGLDDDFAKHIAQCSLRLPAWLAKGKLGDLVISELEKDGIPCWQSSYWLRGLLPLVLNSDLTKQVGNYLLRYSRDVGLVVEKIEES</sequence>
<dbReference type="GO" id="GO:0016787">
    <property type="term" value="F:hydrolase activity"/>
    <property type="evidence" value="ECO:0007669"/>
    <property type="project" value="UniProtKB-KW"/>
</dbReference>
<keyword evidence="3" id="KW-0540">Nuclease</keyword>
<evidence type="ECO:0000313" key="11">
    <source>
        <dbReference type="EMBL" id="EPD32725.1"/>
    </source>
</evidence>
<evidence type="ECO:0000256" key="2">
    <source>
        <dbReference type="ARBA" id="ARBA00009046"/>
    </source>
</evidence>
<organism evidence="11 12">
    <name type="scientific">Propionimicrobium lymphophilum ACS-093-V-SCH5</name>
    <dbReference type="NCBI Taxonomy" id="883161"/>
    <lineage>
        <taxon>Bacteria</taxon>
        <taxon>Bacillati</taxon>
        <taxon>Actinomycetota</taxon>
        <taxon>Actinomycetes</taxon>
        <taxon>Propionibacteriales</taxon>
        <taxon>Propionibacteriaceae</taxon>
        <taxon>Propionimicrobium</taxon>
    </lineage>
</organism>
<dbReference type="SMART" id="SM00487">
    <property type="entry name" value="DEXDc"/>
    <property type="match status" value="1"/>
</dbReference>
<evidence type="ECO:0000256" key="9">
    <source>
        <dbReference type="ARBA" id="ARBA00023118"/>
    </source>
</evidence>
<dbReference type="GO" id="GO:0003723">
    <property type="term" value="F:RNA binding"/>
    <property type="evidence" value="ECO:0007669"/>
    <property type="project" value="TreeGrafter"/>
</dbReference>
<dbReference type="PROSITE" id="PS51643">
    <property type="entry name" value="HD_CAS3"/>
    <property type="match status" value="1"/>
</dbReference>
<dbReference type="RefSeq" id="WP_016456252.1">
    <property type="nucleotide sequence ID" value="NZ_KE150269.1"/>
</dbReference>
<evidence type="ECO:0000256" key="1">
    <source>
        <dbReference type="ARBA" id="ARBA00006847"/>
    </source>
</evidence>
<dbReference type="InterPro" id="IPR041372">
    <property type="entry name" value="Cas3_C"/>
</dbReference>
<dbReference type="Pfam" id="PF00270">
    <property type="entry name" value="DEAD"/>
    <property type="match status" value="1"/>
</dbReference>
<dbReference type="SUPFAM" id="SSF52540">
    <property type="entry name" value="P-loop containing nucleoside triphosphate hydrolases"/>
    <property type="match status" value="1"/>
</dbReference>
<dbReference type="GO" id="GO:0046872">
    <property type="term" value="F:metal ion binding"/>
    <property type="evidence" value="ECO:0007669"/>
    <property type="project" value="UniProtKB-KW"/>
</dbReference>
<keyword evidence="12" id="KW-1185">Reference proteome</keyword>
<dbReference type="InterPro" id="IPR038257">
    <property type="entry name" value="CRISPR-assoc_Cas3_HD_sf"/>
</dbReference>
<evidence type="ECO:0000256" key="5">
    <source>
        <dbReference type="ARBA" id="ARBA00022741"/>
    </source>
</evidence>
<dbReference type="NCBIfam" id="TIGR01587">
    <property type="entry name" value="cas3_core"/>
    <property type="match status" value="1"/>
</dbReference>
<reference evidence="11 12" key="1">
    <citation type="submission" date="2013-04" db="EMBL/GenBank/DDBJ databases">
        <title>The Genome Sequence of Propionimicrobium lymphophilum ACS-093-V-SCH5.</title>
        <authorList>
            <consortium name="The Broad Institute Genomics Platform"/>
            <person name="Earl A."/>
            <person name="Ward D."/>
            <person name="Feldgarden M."/>
            <person name="Gevers D."/>
            <person name="Saerens B."/>
            <person name="Vaneechoutte M."/>
            <person name="Walker B."/>
            <person name="Young S."/>
            <person name="Zeng Q."/>
            <person name="Gargeya S."/>
            <person name="Fitzgerald M."/>
            <person name="Haas B."/>
            <person name="Abouelleil A."/>
            <person name="Allen A.W."/>
            <person name="Alvarado L."/>
            <person name="Arachchi H.M."/>
            <person name="Berlin A.M."/>
            <person name="Chapman S.B."/>
            <person name="Gainer-Dewar J."/>
            <person name="Goldberg J."/>
            <person name="Griggs A."/>
            <person name="Gujja S."/>
            <person name="Hansen M."/>
            <person name="Howarth C."/>
            <person name="Imamovic A."/>
            <person name="Ireland A."/>
            <person name="Larimer J."/>
            <person name="McCowan C."/>
            <person name="Murphy C."/>
            <person name="Pearson M."/>
            <person name="Poon T.W."/>
            <person name="Priest M."/>
            <person name="Roberts A."/>
            <person name="Saif S."/>
            <person name="Shea T."/>
            <person name="Sisk P."/>
            <person name="Sykes S."/>
            <person name="Wortman J."/>
            <person name="Nusbaum C."/>
            <person name="Birren B."/>
        </authorList>
    </citation>
    <scope>NUCLEOTIDE SEQUENCE [LARGE SCALE GENOMIC DNA]</scope>
    <source>
        <strain evidence="11 12">ACS-093-V-SCH5</strain>
    </source>
</reference>
<protein>
    <submittedName>
        <fullName evidence="11">CRISPR-associated helicase cas3</fullName>
    </submittedName>
</protein>
<dbReference type="GO" id="GO:0051607">
    <property type="term" value="P:defense response to virus"/>
    <property type="evidence" value="ECO:0007669"/>
    <property type="project" value="UniProtKB-KW"/>
</dbReference>
<dbReference type="Gene3D" id="3.40.50.300">
    <property type="entry name" value="P-loop containing nucleotide triphosphate hydrolases"/>
    <property type="match status" value="2"/>
</dbReference>
<dbReference type="HOGENOM" id="CLU_013924_1_0_11"/>
<keyword evidence="5" id="KW-0547">Nucleotide-binding</keyword>
<keyword evidence="9" id="KW-0051">Antiviral defense</keyword>
<comment type="caution">
    <text evidence="11">The sequence shown here is derived from an EMBL/GenBank/DDBJ whole genome shotgun (WGS) entry which is preliminary data.</text>
</comment>
<dbReference type="Gene3D" id="1.10.3210.30">
    <property type="match status" value="1"/>
</dbReference>
<comment type="similarity">
    <text evidence="1">In the N-terminal section; belongs to the CRISPR-associated nuclease Cas3-HD family.</text>
</comment>
<dbReference type="Pfam" id="PF18019">
    <property type="entry name" value="Cas3_HD"/>
    <property type="match status" value="1"/>
</dbReference>
<dbReference type="PANTHER" id="PTHR47963">
    <property type="entry name" value="DEAD-BOX ATP-DEPENDENT RNA HELICASE 47, MITOCHONDRIAL"/>
    <property type="match status" value="1"/>
</dbReference>
<dbReference type="InterPro" id="IPR014001">
    <property type="entry name" value="Helicase_ATP-bd"/>
</dbReference>
<keyword evidence="7" id="KW-0347">Helicase</keyword>
<dbReference type="SMART" id="SM00490">
    <property type="entry name" value="HELICc"/>
    <property type="match status" value="1"/>
</dbReference>
<dbReference type="InterPro" id="IPR006483">
    <property type="entry name" value="CRISPR-assoc_Cas3_HD"/>
</dbReference>
<dbReference type="PANTHER" id="PTHR47963:SF9">
    <property type="entry name" value="CRISPR-ASSOCIATED ENDONUCLEASE_HELICASE CAS3"/>
    <property type="match status" value="1"/>
</dbReference>
<accession>S2W328</accession>
<dbReference type="GO" id="GO:0003724">
    <property type="term" value="F:RNA helicase activity"/>
    <property type="evidence" value="ECO:0007669"/>
    <property type="project" value="TreeGrafter"/>
</dbReference>
<dbReference type="Pfam" id="PF22590">
    <property type="entry name" value="Cas3-like_C_2"/>
    <property type="match status" value="1"/>
</dbReference>
<dbReference type="InterPro" id="IPR001650">
    <property type="entry name" value="Helicase_C-like"/>
</dbReference>
<feature type="domain" description="HD Cas3-type" evidence="10">
    <location>
        <begin position="19"/>
        <end position="229"/>
    </location>
</feature>
<keyword evidence="8" id="KW-0067">ATP-binding</keyword>
<dbReference type="InterPro" id="IPR054712">
    <property type="entry name" value="Cas3-like_dom"/>
</dbReference>
<dbReference type="AlphaFoldDB" id="S2W328"/>
<dbReference type="InterPro" id="IPR050547">
    <property type="entry name" value="DEAD_box_RNA_helicases"/>
</dbReference>
<name>S2W328_9ACTN</name>
<proteinExistence type="inferred from homology"/>
<gene>
    <name evidence="11" type="ORF">HMPREF9306_01426</name>
</gene>
<evidence type="ECO:0000256" key="8">
    <source>
        <dbReference type="ARBA" id="ARBA00022840"/>
    </source>
</evidence>
<dbReference type="Proteomes" id="UP000014417">
    <property type="component" value="Unassembled WGS sequence"/>
</dbReference>
<dbReference type="NCBIfam" id="TIGR01596">
    <property type="entry name" value="cas3_HD"/>
    <property type="match status" value="1"/>
</dbReference>
<dbReference type="GO" id="GO:0005524">
    <property type="term" value="F:ATP binding"/>
    <property type="evidence" value="ECO:0007669"/>
    <property type="project" value="UniProtKB-KW"/>
</dbReference>
<evidence type="ECO:0000256" key="6">
    <source>
        <dbReference type="ARBA" id="ARBA00022801"/>
    </source>
</evidence>
<keyword evidence="4" id="KW-0479">Metal-binding</keyword>
<dbReference type="GO" id="GO:0004518">
    <property type="term" value="F:nuclease activity"/>
    <property type="evidence" value="ECO:0007669"/>
    <property type="project" value="UniProtKB-KW"/>
</dbReference>
<comment type="similarity">
    <text evidence="2">In the central section; belongs to the CRISPR-associated helicase Cas3 family.</text>
</comment>
<evidence type="ECO:0000256" key="4">
    <source>
        <dbReference type="ARBA" id="ARBA00022723"/>
    </source>
</evidence>
<evidence type="ECO:0000313" key="12">
    <source>
        <dbReference type="Proteomes" id="UP000014417"/>
    </source>
</evidence>